<dbReference type="Pfam" id="PF00651">
    <property type="entry name" value="BTB"/>
    <property type="match status" value="1"/>
</dbReference>
<dbReference type="Gene3D" id="2.60.210.10">
    <property type="entry name" value="Apoptosis, Tumor Necrosis Factor Receptor Associated Protein 2, Chain A"/>
    <property type="match status" value="1"/>
</dbReference>
<dbReference type="PANTHER" id="PTHR24413">
    <property type="entry name" value="SPECKLE-TYPE POZ PROTEIN"/>
    <property type="match status" value="1"/>
</dbReference>
<reference evidence="3 4" key="1">
    <citation type="submission" date="2014-02" db="EMBL/GenBank/DDBJ databases">
        <title>Single nucleus genome sequencing reveals high similarity among nuclei of an endomycorrhizal fungus.</title>
        <authorList>
            <person name="Lin K."/>
            <person name="Geurts R."/>
            <person name="Zhang Z."/>
            <person name="Limpens E."/>
            <person name="Saunders D.G."/>
            <person name="Mu D."/>
            <person name="Pang E."/>
            <person name="Cao H."/>
            <person name="Cha H."/>
            <person name="Lin T."/>
            <person name="Zhou Q."/>
            <person name="Shang Y."/>
            <person name="Li Y."/>
            <person name="Ivanov S."/>
            <person name="Sharma T."/>
            <person name="Velzen R.V."/>
            <person name="Ruijter N.D."/>
            <person name="Aanen D.K."/>
            <person name="Win J."/>
            <person name="Kamoun S."/>
            <person name="Bisseling T."/>
            <person name="Huang S."/>
        </authorList>
    </citation>
    <scope>NUCLEOTIDE SEQUENCE [LARGE SCALE GENOMIC DNA]</scope>
    <source>
        <strain evidence="4">DAOM197198w</strain>
    </source>
</reference>
<dbReference type="SUPFAM" id="SSF54695">
    <property type="entry name" value="POZ domain"/>
    <property type="match status" value="1"/>
</dbReference>
<sequence length="404" mass="48575">MQLIKIFFSSLSYSHIKFFFFSFFLIIIMNVKQESNFEPNKDDIYHLTSYTWIVKDFQDIYCHMDKSQFILSERFYSPSTPIMKEHQEKRDDNIWRFLFVPHGKSEISKEHISLYLFPLKNEYEEQNGICYRQAIYQIEMFVHNDKRTSLIDPKDKIYNHIAKLNNKYNRCGEYDYCELKNIFPKDNDKTEKTDLIFKIQFYYDKNYTIDIFPSNDIKDNSKDSSLSFENYFNDENFSDITFKFSCGSEIKASRLVLAIKSSYFKALFNGNWKESKSPIITIKDVKYECFKRMINFLYSGKLDSNLSFEELKDLFIESDIRDIMELKKAVSTRIVKHVNENYWDEILLMGWQMKNMEMKQAGLKYFSEHWMEIKNSEKMNNIIVNSNFDWLEELYKAKLFGVGK</sequence>
<dbReference type="Proteomes" id="UP000022910">
    <property type="component" value="Unassembled WGS sequence"/>
</dbReference>
<dbReference type="STRING" id="1432141.A0A015LJT5"/>
<organism evidence="3 4">
    <name type="scientific">Rhizophagus irregularis (strain DAOM 197198w)</name>
    <name type="common">Glomus intraradices</name>
    <dbReference type="NCBI Taxonomy" id="1432141"/>
    <lineage>
        <taxon>Eukaryota</taxon>
        <taxon>Fungi</taxon>
        <taxon>Fungi incertae sedis</taxon>
        <taxon>Mucoromycota</taxon>
        <taxon>Glomeromycotina</taxon>
        <taxon>Glomeromycetes</taxon>
        <taxon>Glomerales</taxon>
        <taxon>Glomeraceae</taxon>
        <taxon>Rhizophagus</taxon>
    </lineage>
</organism>
<dbReference type="SUPFAM" id="SSF49599">
    <property type="entry name" value="TRAF domain-like"/>
    <property type="match status" value="1"/>
</dbReference>
<dbReference type="InterPro" id="IPR008974">
    <property type="entry name" value="TRAF-like"/>
</dbReference>
<accession>A0A015LJT5</accession>
<evidence type="ECO:0000256" key="1">
    <source>
        <dbReference type="SAM" id="Phobius"/>
    </source>
</evidence>
<keyword evidence="1" id="KW-0472">Membrane</keyword>
<proteinExistence type="predicted"/>
<feature type="transmembrane region" description="Helical" evidence="1">
    <location>
        <begin position="12"/>
        <end position="31"/>
    </location>
</feature>
<keyword evidence="4" id="KW-1185">Reference proteome</keyword>
<dbReference type="SMART" id="SM00225">
    <property type="entry name" value="BTB"/>
    <property type="match status" value="1"/>
</dbReference>
<gene>
    <name evidence="3" type="ORF">RirG_228980</name>
</gene>
<evidence type="ECO:0000313" key="3">
    <source>
        <dbReference type="EMBL" id="EXX55043.1"/>
    </source>
</evidence>
<dbReference type="InterPro" id="IPR000210">
    <property type="entry name" value="BTB/POZ_dom"/>
</dbReference>
<dbReference type="EMBL" id="JEMT01028345">
    <property type="protein sequence ID" value="EXX55043.1"/>
    <property type="molecule type" value="Genomic_DNA"/>
</dbReference>
<dbReference type="AlphaFoldDB" id="A0A015LJT5"/>
<keyword evidence="1" id="KW-0812">Transmembrane</keyword>
<protein>
    <recommendedName>
        <fullName evidence="2">BTB domain-containing protein</fullName>
    </recommendedName>
</protein>
<evidence type="ECO:0000313" key="4">
    <source>
        <dbReference type="Proteomes" id="UP000022910"/>
    </source>
</evidence>
<dbReference type="Gene3D" id="3.30.710.10">
    <property type="entry name" value="Potassium Channel Kv1.1, Chain A"/>
    <property type="match status" value="1"/>
</dbReference>
<keyword evidence="1" id="KW-1133">Transmembrane helix</keyword>
<comment type="caution">
    <text evidence="3">The sequence shown here is derived from an EMBL/GenBank/DDBJ whole genome shotgun (WGS) entry which is preliminary data.</text>
</comment>
<dbReference type="CDD" id="cd18186">
    <property type="entry name" value="BTB_POZ_ZBTB_KLHL-like"/>
    <property type="match status" value="1"/>
</dbReference>
<dbReference type="InterPro" id="IPR011333">
    <property type="entry name" value="SKP1/BTB/POZ_sf"/>
</dbReference>
<dbReference type="OrthoDB" id="6359816at2759"/>
<name>A0A015LJT5_RHIIW</name>
<feature type="domain" description="BTB" evidence="2">
    <location>
        <begin position="238"/>
        <end position="306"/>
    </location>
</feature>
<dbReference type="PROSITE" id="PS50097">
    <property type="entry name" value="BTB"/>
    <property type="match status" value="1"/>
</dbReference>
<dbReference type="HOGENOM" id="CLU_058092_0_0_1"/>
<evidence type="ECO:0000259" key="2">
    <source>
        <dbReference type="PROSITE" id="PS50097"/>
    </source>
</evidence>